<dbReference type="Gene3D" id="3.40.50.1110">
    <property type="entry name" value="SGNH hydrolase"/>
    <property type="match status" value="1"/>
</dbReference>
<proteinExistence type="predicted"/>
<dbReference type="InterPro" id="IPR033447">
    <property type="entry name" value="OSK"/>
</dbReference>
<protein>
    <submittedName>
        <fullName evidence="3">Maternal effect protein oskar</fullName>
    </submittedName>
</protein>
<dbReference type="AlphaFoldDB" id="A0AAE1LLA7"/>
<sequence length="248" mass="27936">MAEKKTVVMLLEPEAAINLIREQLTPTRQRQAKPQSAKRSGGPKASSSSGKSSRGSKPQEKPKPMWNEYQLVGDSLMGRLAVKLGHKVPYNNHVKAKQLGLIRHGQTTNQLLSALYEKQKPLASQTIVMIGTNDILKDSNVALTKRNIIRIIQYLADKCKKVIIITLPPIPALKEPSKLTEELNVLIVNTALEHKNVKVCDISKEFVNDQMLRADLYEEYYKGSKQIDRIHWNSEGMDLVLDSLKKLF</sequence>
<evidence type="ECO:0000256" key="1">
    <source>
        <dbReference type="SAM" id="MobiDB-lite"/>
    </source>
</evidence>
<feature type="region of interest" description="Disordered" evidence="1">
    <location>
        <begin position="21"/>
        <end position="65"/>
    </location>
</feature>
<dbReference type="Pfam" id="PF17182">
    <property type="entry name" value="OSK"/>
    <property type="match status" value="1"/>
</dbReference>
<feature type="compositionally biased region" description="Polar residues" evidence="1">
    <location>
        <begin position="24"/>
        <end position="34"/>
    </location>
</feature>
<gene>
    <name evidence="3" type="ORF">KUF71_011726</name>
</gene>
<dbReference type="CDD" id="cd00229">
    <property type="entry name" value="SGNH_hydrolase"/>
    <property type="match status" value="1"/>
</dbReference>
<dbReference type="EMBL" id="JAHWGI010001079">
    <property type="protein sequence ID" value="KAK3922252.1"/>
    <property type="molecule type" value="Genomic_DNA"/>
</dbReference>
<organism evidence="3 4">
    <name type="scientific">Frankliniella fusca</name>
    <dbReference type="NCBI Taxonomy" id="407009"/>
    <lineage>
        <taxon>Eukaryota</taxon>
        <taxon>Metazoa</taxon>
        <taxon>Ecdysozoa</taxon>
        <taxon>Arthropoda</taxon>
        <taxon>Hexapoda</taxon>
        <taxon>Insecta</taxon>
        <taxon>Pterygota</taxon>
        <taxon>Neoptera</taxon>
        <taxon>Paraneoptera</taxon>
        <taxon>Thysanoptera</taxon>
        <taxon>Terebrantia</taxon>
        <taxon>Thripoidea</taxon>
        <taxon>Thripidae</taxon>
        <taxon>Frankliniella</taxon>
    </lineage>
</organism>
<comment type="caution">
    <text evidence="3">The sequence shown here is derived from an EMBL/GenBank/DDBJ whole genome shotgun (WGS) entry which is preliminary data.</text>
</comment>
<name>A0AAE1LLA7_9NEOP</name>
<evidence type="ECO:0000259" key="2">
    <source>
        <dbReference type="Pfam" id="PF17182"/>
    </source>
</evidence>
<dbReference type="InterPro" id="IPR036514">
    <property type="entry name" value="SGNH_hydro_sf"/>
</dbReference>
<keyword evidence="4" id="KW-1185">Reference proteome</keyword>
<dbReference type="Proteomes" id="UP001219518">
    <property type="component" value="Unassembled WGS sequence"/>
</dbReference>
<reference evidence="3" key="1">
    <citation type="submission" date="2021-07" db="EMBL/GenBank/DDBJ databases">
        <authorList>
            <person name="Catto M.A."/>
            <person name="Jacobson A."/>
            <person name="Kennedy G."/>
            <person name="Labadie P."/>
            <person name="Hunt B.G."/>
            <person name="Srinivasan R."/>
        </authorList>
    </citation>
    <scope>NUCLEOTIDE SEQUENCE</scope>
    <source>
        <strain evidence="3">PL_HMW_Pooled</strain>
        <tissue evidence="3">Head</tissue>
    </source>
</reference>
<dbReference type="SUPFAM" id="SSF52266">
    <property type="entry name" value="SGNH hydrolase"/>
    <property type="match status" value="1"/>
</dbReference>
<reference evidence="3" key="2">
    <citation type="journal article" date="2023" name="BMC Genomics">
        <title>Pest status, molecular evolution, and epigenetic factors derived from the genome assembly of Frankliniella fusca, a thysanopteran phytovirus vector.</title>
        <authorList>
            <person name="Catto M.A."/>
            <person name="Labadie P.E."/>
            <person name="Jacobson A.L."/>
            <person name="Kennedy G.G."/>
            <person name="Srinivasan R."/>
            <person name="Hunt B.G."/>
        </authorList>
    </citation>
    <scope>NUCLEOTIDE SEQUENCE</scope>
    <source>
        <strain evidence="3">PL_HMW_Pooled</strain>
    </source>
</reference>
<feature type="domain" description="OSK" evidence="2">
    <location>
        <begin position="62"/>
        <end position="242"/>
    </location>
</feature>
<evidence type="ECO:0000313" key="4">
    <source>
        <dbReference type="Proteomes" id="UP001219518"/>
    </source>
</evidence>
<accession>A0AAE1LLA7</accession>
<feature type="compositionally biased region" description="Low complexity" evidence="1">
    <location>
        <begin position="37"/>
        <end position="56"/>
    </location>
</feature>
<evidence type="ECO:0000313" key="3">
    <source>
        <dbReference type="EMBL" id="KAK3922252.1"/>
    </source>
</evidence>